<dbReference type="PROSITE" id="PS50157">
    <property type="entry name" value="ZINC_FINGER_C2H2_2"/>
    <property type="match status" value="1"/>
</dbReference>
<dbReference type="PANTHER" id="PTHR45749">
    <property type="match status" value="1"/>
</dbReference>
<dbReference type="InterPro" id="IPR008906">
    <property type="entry name" value="HATC_C_dom"/>
</dbReference>
<evidence type="ECO:0000259" key="8">
    <source>
        <dbReference type="PROSITE" id="PS50157"/>
    </source>
</evidence>
<evidence type="ECO:0000256" key="4">
    <source>
        <dbReference type="ARBA" id="ARBA00022833"/>
    </source>
</evidence>
<evidence type="ECO:0000256" key="3">
    <source>
        <dbReference type="ARBA" id="ARBA00022771"/>
    </source>
</evidence>
<feature type="compositionally biased region" description="Acidic residues" evidence="7">
    <location>
        <begin position="42"/>
        <end position="53"/>
    </location>
</feature>
<evidence type="ECO:0000313" key="9">
    <source>
        <dbReference type="RefSeq" id="XP_028139086.1"/>
    </source>
</evidence>
<keyword evidence="1" id="KW-0479">Metal-binding</keyword>
<evidence type="ECO:0000256" key="6">
    <source>
        <dbReference type="SAM" id="Coils"/>
    </source>
</evidence>
<organism evidence="9">
    <name type="scientific">Diabrotica virgifera virgifera</name>
    <name type="common">western corn rootworm</name>
    <dbReference type="NCBI Taxonomy" id="50390"/>
    <lineage>
        <taxon>Eukaryota</taxon>
        <taxon>Metazoa</taxon>
        <taxon>Ecdysozoa</taxon>
        <taxon>Arthropoda</taxon>
        <taxon>Hexapoda</taxon>
        <taxon>Insecta</taxon>
        <taxon>Pterygota</taxon>
        <taxon>Neoptera</taxon>
        <taxon>Endopterygota</taxon>
        <taxon>Coleoptera</taxon>
        <taxon>Polyphaga</taxon>
        <taxon>Cucujiformia</taxon>
        <taxon>Chrysomeloidea</taxon>
        <taxon>Chrysomelidae</taxon>
        <taxon>Galerucinae</taxon>
        <taxon>Diabroticina</taxon>
        <taxon>Diabroticites</taxon>
        <taxon>Diabrotica</taxon>
    </lineage>
</organism>
<dbReference type="InParanoid" id="A0A6P7FS19"/>
<dbReference type="RefSeq" id="XP_028139086.1">
    <property type="nucleotide sequence ID" value="XM_028283285.1"/>
</dbReference>
<dbReference type="GO" id="GO:0046983">
    <property type="term" value="F:protein dimerization activity"/>
    <property type="evidence" value="ECO:0007669"/>
    <property type="project" value="InterPro"/>
</dbReference>
<keyword evidence="3 5" id="KW-0863">Zinc-finger</keyword>
<dbReference type="GO" id="GO:0008270">
    <property type="term" value="F:zinc ion binding"/>
    <property type="evidence" value="ECO:0007669"/>
    <property type="project" value="UniProtKB-KW"/>
</dbReference>
<feature type="region of interest" description="Disordered" evidence="7">
    <location>
        <begin position="38"/>
        <end position="59"/>
    </location>
</feature>
<protein>
    <submittedName>
        <fullName evidence="9">Zinc finger MYM-type protein 1-like</fullName>
    </submittedName>
</protein>
<name>A0A6P7FS19_DIAVI</name>
<feature type="non-terminal residue" evidence="9">
    <location>
        <position position="709"/>
    </location>
</feature>
<feature type="coiled-coil region" evidence="6">
    <location>
        <begin position="431"/>
        <end position="472"/>
    </location>
</feature>
<accession>A0A6P7FS19</accession>
<dbReference type="Pfam" id="PF05699">
    <property type="entry name" value="Dimer_Tnp_hAT"/>
    <property type="match status" value="1"/>
</dbReference>
<sequence length="709" mass="81337">MVAKKVAVAKAKAEEYSNIYIYDQLDTREGERREYSEHNLFDLDEAEREDEVQPEPSSSKLDCQIINIQDEDEVMLELETGNIEDKSKEDRKIGPSAGKSTYTVLDIERDHDAEVIASLLGKENPTDKGHFEKINLSTTLKTFIVLERLFDITLTLAKNSLAFRGSQEHNGNYEGNFLSLVQLLAKYDTVMAQVESSLKTSTKQGFFSLIVDTTQDLGKKDQLSFVIRYTNFFEELRQDEDGNFEEYKKLSIEESFLGFFHVKDATALGLSTQVVDCLQNLGVQKRLQEIEKLAVYVHCNAHNLNLAINDAVKEVRAVDSYFTTLQSLYVFFGLSIKRWDILSSLTGESEVTLKKLNPTRWASRHDSILAVKVRYLDIMKALTKIILESNKQEEVSEAKALAKSLDNFQFVMLTVVLSKIFTQLNITSKFLQGKETDLEKAARVLERSQTELKKMREDYEAYKDEATLIARKWNVQPMFSQSRQRKVKRHFDELAEDFRFSSGEEAFRVQVFYAVLDIVNRQIEDRFSSVRDVVQLFSVLFPTVLVKLTEKEIFEKAGELQRVYEKDIGPSLPLELISLQSGFKCELSKLKTVYDLASLLMIEFDTLATSFPEVQTALMLFLTLPVTVASAERSFSVLKRIKCYLRTSMGQDRLSDLGMLAINQREASQLDKRNLRNHIFTHTNARPYKCDICEKGFNQMSNLMCHKLK</sequence>
<dbReference type="AlphaFoldDB" id="A0A6P7FS19"/>
<keyword evidence="2" id="KW-0677">Repeat</keyword>
<evidence type="ECO:0000256" key="1">
    <source>
        <dbReference type="ARBA" id="ARBA00022723"/>
    </source>
</evidence>
<dbReference type="InterPro" id="IPR013087">
    <property type="entry name" value="Znf_C2H2_type"/>
</dbReference>
<dbReference type="PANTHER" id="PTHR45749:SF37">
    <property type="entry name" value="OS05G0311600 PROTEIN"/>
    <property type="match status" value="1"/>
</dbReference>
<dbReference type="FunFam" id="3.30.160.60:FF:001049">
    <property type="entry name" value="zinc finger protein 319"/>
    <property type="match status" value="1"/>
</dbReference>
<reference evidence="9" key="1">
    <citation type="submission" date="2025-08" db="UniProtKB">
        <authorList>
            <consortium name="RefSeq"/>
        </authorList>
    </citation>
    <scope>IDENTIFICATION</scope>
    <source>
        <tissue evidence="9">Whole insect</tissue>
    </source>
</reference>
<dbReference type="SUPFAM" id="SSF53098">
    <property type="entry name" value="Ribonuclease H-like"/>
    <property type="match status" value="1"/>
</dbReference>
<evidence type="ECO:0000256" key="7">
    <source>
        <dbReference type="SAM" id="MobiDB-lite"/>
    </source>
</evidence>
<dbReference type="InterPro" id="IPR012337">
    <property type="entry name" value="RNaseH-like_sf"/>
</dbReference>
<proteinExistence type="predicted"/>
<keyword evidence="6" id="KW-0175">Coiled coil</keyword>
<feature type="domain" description="C2H2-type" evidence="8">
    <location>
        <begin position="688"/>
        <end position="709"/>
    </location>
</feature>
<evidence type="ECO:0000256" key="2">
    <source>
        <dbReference type="ARBA" id="ARBA00022737"/>
    </source>
</evidence>
<keyword evidence="4" id="KW-0862">Zinc</keyword>
<gene>
    <name evidence="9" type="primary">LOC114333416</name>
</gene>
<evidence type="ECO:0000256" key="5">
    <source>
        <dbReference type="PROSITE-ProRule" id="PRU00042"/>
    </source>
</evidence>
<dbReference type="SUPFAM" id="SSF57667">
    <property type="entry name" value="beta-beta-alpha zinc fingers"/>
    <property type="match status" value="1"/>
</dbReference>
<dbReference type="InterPro" id="IPR036236">
    <property type="entry name" value="Znf_C2H2_sf"/>
</dbReference>
<dbReference type="Gene3D" id="3.30.160.60">
    <property type="entry name" value="Classic Zinc Finger"/>
    <property type="match status" value="1"/>
</dbReference>